<organism evidence="2">
    <name type="scientific">invertebrate metagenome</name>
    <dbReference type="NCBI Taxonomy" id="1711999"/>
    <lineage>
        <taxon>unclassified sequences</taxon>
        <taxon>metagenomes</taxon>
        <taxon>organismal metagenomes</taxon>
    </lineage>
</organism>
<evidence type="ECO:0000313" key="2">
    <source>
        <dbReference type="EMBL" id="VBB69283.1"/>
    </source>
</evidence>
<dbReference type="InterPro" id="IPR057241">
    <property type="entry name" value="Parb-CE"/>
</dbReference>
<protein>
    <recommendedName>
        <fullName evidence="1">ParB-like catalytic effector domain-containing protein</fullName>
    </recommendedName>
</protein>
<proteinExistence type="predicted"/>
<dbReference type="Pfam" id="PF24392">
    <property type="entry name" value="Parb-CE"/>
    <property type="match status" value="1"/>
</dbReference>
<dbReference type="AlphaFoldDB" id="A0A484H8Z2"/>
<dbReference type="EMBL" id="LR026963">
    <property type="protein sequence ID" value="VBB69283.1"/>
    <property type="molecule type" value="Genomic_DNA"/>
</dbReference>
<name>A0A484H8Z2_9ZZZZ</name>
<sequence>MQLTRWEYLSTGETLARLRQVRLRGFGAPLVYARSTLSLEQAVPADSLVPAQRYVLKANLDRVLMLARLFAQERINIFALEGVLLFWLDQDGLVEGPTPIAPPVVEESHEANGRVVWLINDGMHRVTVALRIGVPINILLVRAVPTEWPYYALPLPGGWADVEDLDRLPTDYRKKTYRRPGDKKALFRDFNAVFPGIQKKREAS</sequence>
<feature type="domain" description="ParB-like catalytic effector" evidence="1">
    <location>
        <begin position="15"/>
        <end position="163"/>
    </location>
</feature>
<gene>
    <name evidence="2" type="ORF">RIEGSTA812A_PEG_756</name>
</gene>
<reference evidence="2" key="1">
    <citation type="submission" date="2018-10" db="EMBL/GenBank/DDBJ databases">
        <authorList>
            <person name="Gruber-Vodicka H."/>
            <person name="Jaeckle O."/>
        </authorList>
    </citation>
    <scope>NUCLEOTIDE SEQUENCE</scope>
</reference>
<evidence type="ECO:0000259" key="1">
    <source>
        <dbReference type="Pfam" id="PF24392"/>
    </source>
</evidence>
<accession>A0A484H8Z2</accession>